<evidence type="ECO:0000256" key="1">
    <source>
        <dbReference type="SAM" id="MobiDB-lite"/>
    </source>
</evidence>
<gene>
    <name evidence="2" type="ORF">ACFPRH_20030</name>
</gene>
<name>A0ABW0AM47_9ACTN</name>
<accession>A0ABW0AM47</accession>
<proteinExistence type="predicted"/>
<dbReference type="RefSeq" id="WP_344480445.1">
    <property type="nucleotide sequence ID" value="NZ_BAAASB010000014.1"/>
</dbReference>
<protein>
    <submittedName>
        <fullName evidence="2">Uncharacterized protein</fullName>
    </submittedName>
</protein>
<feature type="region of interest" description="Disordered" evidence="1">
    <location>
        <begin position="206"/>
        <end position="227"/>
    </location>
</feature>
<evidence type="ECO:0000313" key="2">
    <source>
        <dbReference type="EMBL" id="MFC5154026.1"/>
    </source>
</evidence>
<dbReference type="EMBL" id="JBHSKP010000013">
    <property type="protein sequence ID" value="MFC5154026.1"/>
    <property type="molecule type" value="Genomic_DNA"/>
</dbReference>
<comment type="caution">
    <text evidence="2">The sequence shown here is derived from an EMBL/GenBank/DDBJ whole genome shotgun (WGS) entry which is preliminary data.</text>
</comment>
<reference evidence="3" key="1">
    <citation type="journal article" date="2019" name="Int. J. Syst. Evol. Microbiol.">
        <title>The Global Catalogue of Microorganisms (GCM) 10K type strain sequencing project: providing services to taxonomists for standard genome sequencing and annotation.</title>
        <authorList>
            <consortium name="The Broad Institute Genomics Platform"/>
            <consortium name="The Broad Institute Genome Sequencing Center for Infectious Disease"/>
            <person name="Wu L."/>
            <person name="Ma J."/>
        </authorList>
    </citation>
    <scope>NUCLEOTIDE SEQUENCE [LARGE SCALE GENOMIC DNA]</scope>
    <source>
        <strain evidence="3">PCU 266</strain>
    </source>
</reference>
<keyword evidence="3" id="KW-1185">Reference proteome</keyword>
<evidence type="ECO:0000313" key="3">
    <source>
        <dbReference type="Proteomes" id="UP001596160"/>
    </source>
</evidence>
<feature type="compositionally biased region" description="Pro residues" evidence="1">
    <location>
        <begin position="213"/>
        <end position="227"/>
    </location>
</feature>
<dbReference type="Proteomes" id="UP001596160">
    <property type="component" value="Unassembled WGS sequence"/>
</dbReference>
<sequence>MLPLADRFLSLRRDPESGEVLACGGGPDAHGILERSGFVLVLRVHELYHRLPTGLDPGEETRLATRAVARLRSTGVPMECDAAFDTDAREIADLTLGTQVGNLAATIRRATTSDEVAETLAEVTAAYDGVLAGLADVLVATADFYQDLGGPADRPVAEHLRHLAVQRLGTVAADLRGIRTDLADRRTPHPRRSVCSGEVPQNEREASAVCACTPPPPPPAPPAARLR</sequence>
<organism evidence="2 3">
    <name type="scientific">Streptomyces amakusaensis</name>
    <dbReference type="NCBI Taxonomy" id="67271"/>
    <lineage>
        <taxon>Bacteria</taxon>
        <taxon>Bacillati</taxon>
        <taxon>Actinomycetota</taxon>
        <taxon>Actinomycetes</taxon>
        <taxon>Kitasatosporales</taxon>
        <taxon>Streptomycetaceae</taxon>
        <taxon>Streptomyces</taxon>
    </lineage>
</organism>